<gene>
    <name evidence="2" type="ORF">Q664_00345</name>
</gene>
<dbReference type="AlphaFoldDB" id="A0A084T2B6"/>
<evidence type="ECO:0000256" key="1">
    <source>
        <dbReference type="SAM" id="Phobius"/>
    </source>
</evidence>
<feature type="transmembrane region" description="Helical" evidence="1">
    <location>
        <begin position="17"/>
        <end position="36"/>
    </location>
</feature>
<feature type="transmembrane region" description="Helical" evidence="1">
    <location>
        <begin position="42"/>
        <end position="63"/>
    </location>
</feature>
<sequence>MVRGTSRPSNYFRTRTLVAYTIAYAIATVAVVLGYLMRSVPWLAVGVWLAASLTVLLIDRTIVERTPHGDHRGEPDNLGAIFRGTPAALTVIGIMALAALLVSFFAHW</sequence>
<evidence type="ECO:0000313" key="3">
    <source>
        <dbReference type="Proteomes" id="UP000028547"/>
    </source>
</evidence>
<organism evidence="2 3">
    <name type="scientific">Archangium violaceum Cb vi76</name>
    <dbReference type="NCBI Taxonomy" id="1406225"/>
    <lineage>
        <taxon>Bacteria</taxon>
        <taxon>Pseudomonadati</taxon>
        <taxon>Myxococcota</taxon>
        <taxon>Myxococcia</taxon>
        <taxon>Myxococcales</taxon>
        <taxon>Cystobacterineae</taxon>
        <taxon>Archangiaceae</taxon>
        <taxon>Archangium</taxon>
    </lineage>
</organism>
<keyword evidence="1" id="KW-0472">Membrane</keyword>
<keyword evidence="1" id="KW-0812">Transmembrane</keyword>
<feature type="transmembrane region" description="Helical" evidence="1">
    <location>
        <begin position="84"/>
        <end position="106"/>
    </location>
</feature>
<dbReference type="EMBL" id="JPMI01000003">
    <property type="protein sequence ID" value="KFA94851.1"/>
    <property type="molecule type" value="Genomic_DNA"/>
</dbReference>
<reference evidence="2 3" key="1">
    <citation type="submission" date="2014-07" db="EMBL/GenBank/DDBJ databases">
        <title>Draft Genome Sequence of Gephyronic Acid Producer, Cystobacter violaceus Strain Cb vi76.</title>
        <authorList>
            <person name="Stevens D.C."/>
            <person name="Young J."/>
            <person name="Carmichael R."/>
            <person name="Tan J."/>
            <person name="Taylor R.E."/>
        </authorList>
    </citation>
    <scope>NUCLEOTIDE SEQUENCE [LARGE SCALE GENOMIC DNA]</scope>
    <source>
        <strain evidence="2 3">Cb vi76</strain>
    </source>
</reference>
<comment type="caution">
    <text evidence="2">The sequence shown here is derived from an EMBL/GenBank/DDBJ whole genome shotgun (WGS) entry which is preliminary data.</text>
</comment>
<protein>
    <submittedName>
        <fullName evidence="2">Uncharacterized protein</fullName>
    </submittedName>
</protein>
<dbReference type="Proteomes" id="UP000028547">
    <property type="component" value="Unassembled WGS sequence"/>
</dbReference>
<proteinExistence type="predicted"/>
<evidence type="ECO:0000313" key="2">
    <source>
        <dbReference type="EMBL" id="KFA94851.1"/>
    </source>
</evidence>
<accession>A0A084T2B6</accession>
<keyword evidence="1" id="KW-1133">Transmembrane helix</keyword>
<name>A0A084T2B6_9BACT</name>
<dbReference type="RefSeq" id="WP_043388440.1">
    <property type="nucleotide sequence ID" value="NZ_JPMI01000003.1"/>
</dbReference>